<evidence type="ECO:0000313" key="1">
    <source>
        <dbReference type="EMBL" id="KAF9781797.1"/>
    </source>
</evidence>
<evidence type="ECO:0008006" key="3">
    <source>
        <dbReference type="Google" id="ProtNLM"/>
    </source>
</evidence>
<comment type="caution">
    <text evidence="1">The sequence shown here is derived from an EMBL/GenBank/DDBJ whole genome shotgun (WGS) entry which is preliminary data.</text>
</comment>
<gene>
    <name evidence="1" type="ORF">BJ322DRAFT_1111719</name>
</gene>
<proteinExistence type="predicted"/>
<dbReference type="Proteomes" id="UP000736335">
    <property type="component" value="Unassembled WGS sequence"/>
</dbReference>
<keyword evidence="2" id="KW-1185">Reference proteome</keyword>
<name>A0A9P6HBK3_9AGAM</name>
<protein>
    <recommendedName>
        <fullName evidence="3">F-box domain-containing protein</fullName>
    </recommendedName>
</protein>
<sequence>MAPVSFSDRIQALGRTVGSFVGVARQPVYTDFISAVIHRGCMGLPQELVDHVIDMLHDDLPALKSCSLTCKEMFASTQHLIHKTLYLTPRNNKSVLTQEENKRFRRLNQGYRDVQLRFLSYMGECGLLQYARKIYIYTPRPVYIPDLGVFSPDTLRPHLHHFRSLDRVHALTIENYDADAWRHHYKSCFAHFYPTLTSLTLCLPLGHYQSFLQFALQFPNLEHLCLEWPDEGNEGVRPIRPAPPSVSTILDQPSLIRGHLRLAHMDNAVRLPMNLAYDLRNGFKLRSVELEGSSWNLGQHVLNAHANTIQDLTIISSGCTALRYIKLVGIKDLRRLTMHPRILTSSDIAFEFLPIYTITCTTLRELVLVILMGFFISDSPSTGTSDSLSKRETLMACVLSKGMWRKGFLSWRV</sequence>
<reference evidence="1" key="1">
    <citation type="journal article" date="2020" name="Nat. Commun.">
        <title>Large-scale genome sequencing of mycorrhizal fungi provides insights into the early evolution of symbiotic traits.</title>
        <authorList>
            <person name="Miyauchi S."/>
            <person name="Kiss E."/>
            <person name="Kuo A."/>
            <person name="Drula E."/>
            <person name="Kohler A."/>
            <person name="Sanchez-Garcia M."/>
            <person name="Morin E."/>
            <person name="Andreopoulos B."/>
            <person name="Barry K.W."/>
            <person name="Bonito G."/>
            <person name="Buee M."/>
            <person name="Carver A."/>
            <person name="Chen C."/>
            <person name="Cichocki N."/>
            <person name="Clum A."/>
            <person name="Culley D."/>
            <person name="Crous P.W."/>
            <person name="Fauchery L."/>
            <person name="Girlanda M."/>
            <person name="Hayes R.D."/>
            <person name="Keri Z."/>
            <person name="LaButti K."/>
            <person name="Lipzen A."/>
            <person name="Lombard V."/>
            <person name="Magnuson J."/>
            <person name="Maillard F."/>
            <person name="Murat C."/>
            <person name="Nolan M."/>
            <person name="Ohm R.A."/>
            <person name="Pangilinan J."/>
            <person name="Pereira M.F."/>
            <person name="Perotto S."/>
            <person name="Peter M."/>
            <person name="Pfister S."/>
            <person name="Riley R."/>
            <person name="Sitrit Y."/>
            <person name="Stielow J.B."/>
            <person name="Szollosi G."/>
            <person name="Zifcakova L."/>
            <person name="Stursova M."/>
            <person name="Spatafora J.W."/>
            <person name="Tedersoo L."/>
            <person name="Vaario L.M."/>
            <person name="Yamada A."/>
            <person name="Yan M."/>
            <person name="Wang P."/>
            <person name="Xu J."/>
            <person name="Bruns T."/>
            <person name="Baldrian P."/>
            <person name="Vilgalys R."/>
            <person name="Dunand C."/>
            <person name="Henrissat B."/>
            <person name="Grigoriev I.V."/>
            <person name="Hibbett D."/>
            <person name="Nagy L.G."/>
            <person name="Martin F.M."/>
        </authorList>
    </citation>
    <scope>NUCLEOTIDE SEQUENCE</scope>
    <source>
        <strain evidence="1">UH-Tt-Lm1</strain>
    </source>
</reference>
<reference evidence="1" key="2">
    <citation type="submission" date="2020-11" db="EMBL/GenBank/DDBJ databases">
        <authorList>
            <consortium name="DOE Joint Genome Institute"/>
            <person name="Kuo A."/>
            <person name="Miyauchi S."/>
            <person name="Kiss E."/>
            <person name="Drula E."/>
            <person name="Kohler A."/>
            <person name="Sanchez-Garcia M."/>
            <person name="Andreopoulos B."/>
            <person name="Barry K.W."/>
            <person name="Bonito G."/>
            <person name="Buee M."/>
            <person name="Carver A."/>
            <person name="Chen C."/>
            <person name="Cichocki N."/>
            <person name="Clum A."/>
            <person name="Culley D."/>
            <person name="Crous P.W."/>
            <person name="Fauchery L."/>
            <person name="Girlanda M."/>
            <person name="Hayes R."/>
            <person name="Keri Z."/>
            <person name="Labutti K."/>
            <person name="Lipzen A."/>
            <person name="Lombard V."/>
            <person name="Magnuson J."/>
            <person name="Maillard F."/>
            <person name="Morin E."/>
            <person name="Murat C."/>
            <person name="Nolan M."/>
            <person name="Ohm R."/>
            <person name="Pangilinan J."/>
            <person name="Pereira M."/>
            <person name="Perotto S."/>
            <person name="Peter M."/>
            <person name="Riley R."/>
            <person name="Sitrit Y."/>
            <person name="Stielow B."/>
            <person name="Szollosi G."/>
            <person name="Zifcakova L."/>
            <person name="Stursova M."/>
            <person name="Spatafora J.W."/>
            <person name="Tedersoo L."/>
            <person name="Vaario L.-M."/>
            <person name="Yamada A."/>
            <person name="Yan M."/>
            <person name="Wang P."/>
            <person name="Xu J."/>
            <person name="Bruns T."/>
            <person name="Baldrian P."/>
            <person name="Vilgalys R."/>
            <person name="Henrissat B."/>
            <person name="Grigoriev I.V."/>
            <person name="Hibbett D."/>
            <person name="Nagy L.G."/>
            <person name="Martin F.M."/>
        </authorList>
    </citation>
    <scope>NUCLEOTIDE SEQUENCE</scope>
    <source>
        <strain evidence="1">UH-Tt-Lm1</strain>
    </source>
</reference>
<dbReference type="AlphaFoldDB" id="A0A9P6HBK3"/>
<dbReference type="EMBL" id="WIUZ02000013">
    <property type="protein sequence ID" value="KAF9781797.1"/>
    <property type="molecule type" value="Genomic_DNA"/>
</dbReference>
<organism evidence="1 2">
    <name type="scientific">Thelephora terrestris</name>
    <dbReference type="NCBI Taxonomy" id="56493"/>
    <lineage>
        <taxon>Eukaryota</taxon>
        <taxon>Fungi</taxon>
        <taxon>Dikarya</taxon>
        <taxon>Basidiomycota</taxon>
        <taxon>Agaricomycotina</taxon>
        <taxon>Agaricomycetes</taxon>
        <taxon>Thelephorales</taxon>
        <taxon>Thelephoraceae</taxon>
        <taxon>Thelephora</taxon>
    </lineage>
</organism>
<evidence type="ECO:0000313" key="2">
    <source>
        <dbReference type="Proteomes" id="UP000736335"/>
    </source>
</evidence>
<accession>A0A9P6HBK3</accession>